<dbReference type="EMBL" id="MU128943">
    <property type="protein sequence ID" value="KAF9516134.1"/>
    <property type="molecule type" value="Genomic_DNA"/>
</dbReference>
<proteinExistence type="inferred from homology"/>
<evidence type="ECO:0000256" key="9">
    <source>
        <dbReference type="ARBA" id="ARBA00022827"/>
    </source>
</evidence>
<dbReference type="AlphaFoldDB" id="A0A9P6B279"/>
<comment type="cofactor">
    <cofactor evidence="19">
        <name>[4Fe-4S] cluster</name>
        <dbReference type="ChEBI" id="CHEBI:49883"/>
    </cofactor>
    <text evidence="19">Binds 1 [4Fe-4S] cluster.</text>
</comment>
<comment type="similarity">
    <text evidence="4">Belongs to the ETF-QO/FixC family.</text>
</comment>
<comment type="function">
    <text evidence="2 19">Accepts electrons from ETF and reduces ubiquinone.</text>
</comment>
<keyword evidence="9 19" id="KW-0274">FAD</keyword>
<evidence type="ECO:0000256" key="5">
    <source>
        <dbReference type="ARBA" id="ARBA00022448"/>
    </source>
</evidence>
<protein>
    <recommendedName>
        <fullName evidence="19">Electron transfer flavoprotein-ubiquinone oxidoreductase</fullName>
        <shortName evidence="19">ETF-QO</shortName>
        <ecNumber evidence="19">1.5.5.1</ecNumber>
    </recommendedName>
</protein>
<comment type="subcellular location">
    <subcellularLocation>
        <location evidence="3">Mitochondrion inner membrane</location>
    </subcellularLocation>
</comment>
<evidence type="ECO:0000256" key="7">
    <source>
        <dbReference type="ARBA" id="ARBA00022723"/>
    </source>
</evidence>
<dbReference type="InterPro" id="IPR040156">
    <property type="entry name" value="ETF-QO"/>
</dbReference>
<dbReference type="EC" id="1.5.5.1" evidence="19"/>
<dbReference type="Pfam" id="PF05187">
    <property type="entry name" value="Fer4_ETF_QO"/>
    <property type="match status" value="1"/>
</dbReference>
<dbReference type="GO" id="GO:0051539">
    <property type="term" value="F:4 iron, 4 sulfur cluster binding"/>
    <property type="evidence" value="ECO:0007669"/>
    <property type="project" value="UniProtKB-UniRule"/>
</dbReference>
<evidence type="ECO:0000256" key="15">
    <source>
        <dbReference type="ARBA" id="ARBA00023075"/>
    </source>
</evidence>
<evidence type="ECO:0000259" key="20">
    <source>
        <dbReference type="PROSITE" id="PS51379"/>
    </source>
</evidence>
<feature type="domain" description="4Fe-4S ferredoxin-type" evidence="20">
    <location>
        <begin position="533"/>
        <end position="562"/>
    </location>
</feature>
<evidence type="ECO:0000256" key="11">
    <source>
        <dbReference type="ARBA" id="ARBA00022982"/>
    </source>
</evidence>
<evidence type="ECO:0000256" key="14">
    <source>
        <dbReference type="ARBA" id="ARBA00023014"/>
    </source>
</evidence>
<evidence type="ECO:0000256" key="10">
    <source>
        <dbReference type="ARBA" id="ARBA00022946"/>
    </source>
</evidence>
<keyword evidence="14 19" id="KW-0411">Iron-sulfur</keyword>
<evidence type="ECO:0000256" key="16">
    <source>
        <dbReference type="ARBA" id="ARBA00023128"/>
    </source>
</evidence>
<evidence type="ECO:0000313" key="21">
    <source>
        <dbReference type="EMBL" id="KAF9516134.1"/>
    </source>
</evidence>
<dbReference type="InterPro" id="IPR036188">
    <property type="entry name" value="FAD/NAD-bd_sf"/>
</dbReference>
<keyword evidence="12 19" id="KW-0560">Oxidoreductase</keyword>
<dbReference type="InterPro" id="IPR017896">
    <property type="entry name" value="4Fe4S_Fe-S-bd"/>
</dbReference>
<dbReference type="PANTHER" id="PTHR10617:SF107">
    <property type="entry name" value="ELECTRON TRANSFER FLAVOPROTEIN-UBIQUINONE OXIDOREDUCTASE, MITOCHONDRIAL"/>
    <property type="match status" value="1"/>
</dbReference>
<keyword evidence="17" id="KW-0472">Membrane</keyword>
<dbReference type="Pfam" id="PF21162">
    <property type="entry name" value="ETFQO_UQ-bd"/>
    <property type="match status" value="1"/>
</dbReference>
<keyword evidence="22" id="KW-1185">Reference proteome</keyword>
<dbReference type="PANTHER" id="PTHR10617">
    <property type="entry name" value="ELECTRON TRANSFER FLAVOPROTEIN-UBIQUINONE OXIDOREDUCTASE"/>
    <property type="match status" value="1"/>
</dbReference>
<dbReference type="SUPFAM" id="SSF51905">
    <property type="entry name" value="FAD/NAD(P)-binding domain"/>
    <property type="match status" value="1"/>
</dbReference>
<sequence>MLGRRLLLHRLPRSRQISVSCRHAQERLLYNPESIERDADEVDVCIVGAGPAGLSAAIRLKQLEKEKGKEIRVVVLEKGPEVGSHILSGAVIEPRALDELLPNWPSSASHPLVQPATRSSMRFLTRNMSFPMPHPPQMSNKGNYIVSLSRFASWLSSIAEEEGVEIYPGFAGASLIWSPDGTGVQGVTTNDVGIDKEGRLKESFEAGMQFRAKVTLLAEGAHGSLTKTAVKKFGLRDGRDPQTYGIGLKEVWRVDPGRHRPGEVVHTMGYPLDWKTYGGGWVYHMADGLVSLGLVIGLDYANPYLSPYGEFQKMKLHPHISSLLEGGSDWPGFVNVPKIKGTHNAMKSGMLAAEAAYDAIHSEGTPATGLDMSKYEDEMKKSWVWRELHEVRNIRPSFSSPLGFWGGVAYSGVDSLLLKGRTPWTLRIRTRDSSHTERASEFDPISYPPPQPPLTTDILTSVSLTSTNHAENQPVHLRLPPGREARKNHIQTNVGEYAGLLGRACPAAVYEYVDAGSDGGESGTPEDVAADGVKLVINSQNCIHCKLCDIKVPTQDITWTVPEGSGGPKYSTPLSPFQMHNDLMPLRRR</sequence>
<dbReference type="PROSITE" id="PS51379">
    <property type="entry name" value="4FE4S_FER_2"/>
    <property type="match status" value="1"/>
</dbReference>
<comment type="cofactor">
    <cofactor evidence="1 19">
        <name>FAD</name>
        <dbReference type="ChEBI" id="CHEBI:57692"/>
    </cofactor>
</comment>
<keyword evidence="11 19" id="KW-0249">Electron transport</keyword>
<keyword evidence="7 19" id="KW-0479">Metal-binding</keyword>
<dbReference type="Proteomes" id="UP000886523">
    <property type="component" value="Unassembled WGS sequence"/>
</dbReference>
<dbReference type="SUPFAM" id="SSF54373">
    <property type="entry name" value="FAD-linked reductases, C-terminal domain"/>
    <property type="match status" value="1"/>
</dbReference>
<evidence type="ECO:0000313" key="22">
    <source>
        <dbReference type="Proteomes" id="UP000886523"/>
    </source>
</evidence>
<accession>A0A9P6B279</accession>
<keyword evidence="10" id="KW-0809">Transit peptide</keyword>
<dbReference type="InterPro" id="IPR049398">
    <property type="entry name" value="ETF-QO/FixC_UQ-bd"/>
</dbReference>
<evidence type="ECO:0000256" key="8">
    <source>
        <dbReference type="ARBA" id="ARBA00022792"/>
    </source>
</evidence>
<dbReference type="Gene3D" id="3.30.70.20">
    <property type="match status" value="1"/>
</dbReference>
<evidence type="ECO:0000256" key="13">
    <source>
        <dbReference type="ARBA" id="ARBA00023004"/>
    </source>
</evidence>
<keyword evidence="6 19" id="KW-0285">Flavoprotein</keyword>
<evidence type="ECO:0000256" key="6">
    <source>
        <dbReference type="ARBA" id="ARBA00022630"/>
    </source>
</evidence>
<comment type="caution">
    <text evidence="21">The sequence shown here is derived from an EMBL/GenBank/DDBJ whole genome shotgun (WGS) entry which is preliminary data.</text>
</comment>
<dbReference type="GO" id="GO:0005743">
    <property type="term" value="C:mitochondrial inner membrane"/>
    <property type="evidence" value="ECO:0007669"/>
    <property type="project" value="UniProtKB-SubCell"/>
</dbReference>
<dbReference type="Pfam" id="PF13450">
    <property type="entry name" value="NAD_binding_8"/>
    <property type="match status" value="1"/>
</dbReference>
<name>A0A9P6B279_9AGAM</name>
<dbReference type="Gene3D" id="3.50.50.60">
    <property type="entry name" value="FAD/NAD(P)-binding domain"/>
    <property type="match status" value="2"/>
</dbReference>
<evidence type="ECO:0000256" key="12">
    <source>
        <dbReference type="ARBA" id="ARBA00023002"/>
    </source>
</evidence>
<dbReference type="InterPro" id="IPR007859">
    <property type="entry name" value="ETF-QO/FixX_C"/>
</dbReference>
<evidence type="ECO:0000256" key="1">
    <source>
        <dbReference type="ARBA" id="ARBA00001974"/>
    </source>
</evidence>
<keyword evidence="16" id="KW-0496">Mitochondrion</keyword>
<evidence type="ECO:0000256" key="4">
    <source>
        <dbReference type="ARBA" id="ARBA00006796"/>
    </source>
</evidence>
<keyword evidence="13 19" id="KW-0408">Iron</keyword>
<gene>
    <name evidence="21" type="ORF">BS47DRAFT_1341226</name>
</gene>
<keyword evidence="8" id="KW-0999">Mitochondrion inner membrane</keyword>
<keyword evidence="5 19" id="KW-0813">Transport</keyword>
<dbReference type="FunFam" id="3.30.70.20:FF:000015">
    <property type="entry name" value="Electron transfer flavoprotein-ubiquinone oxidoreductase"/>
    <property type="match status" value="1"/>
</dbReference>
<dbReference type="GO" id="GO:0004174">
    <property type="term" value="F:electron-transferring-flavoprotein dehydrogenase activity"/>
    <property type="evidence" value="ECO:0007669"/>
    <property type="project" value="UniProtKB-UniRule"/>
</dbReference>
<evidence type="ECO:0000256" key="3">
    <source>
        <dbReference type="ARBA" id="ARBA00004273"/>
    </source>
</evidence>
<evidence type="ECO:0000256" key="18">
    <source>
        <dbReference type="ARBA" id="ARBA00052682"/>
    </source>
</evidence>
<dbReference type="OrthoDB" id="437331at2759"/>
<evidence type="ECO:0000256" key="17">
    <source>
        <dbReference type="ARBA" id="ARBA00023136"/>
    </source>
</evidence>
<keyword evidence="15 19" id="KW-0830">Ubiquinone</keyword>
<dbReference type="SUPFAM" id="SSF54862">
    <property type="entry name" value="4Fe-4S ferredoxins"/>
    <property type="match status" value="1"/>
</dbReference>
<dbReference type="GO" id="GO:0046872">
    <property type="term" value="F:metal ion binding"/>
    <property type="evidence" value="ECO:0007669"/>
    <property type="project" value="UniProtKB-KW"/>
</dbReference>
<comment type="catalytic activity">
    <reaction evidence="18 19">
        <text>a ubiquinone + reduced [electron-transfer flavoprotein] = a ubiquinol + oxidized [electron-transfer flavoprotein] + H(+)</text>
        <dbReference type="Rhea" id="RHEA:24052"/>
        <dbReference type="Rhea" id="RHEA-COMP:9565"/>
        <dbReference type="Rhea" id="RHEA-COMP:9566"/>
        <dbReference type="Rhea" id="RHEA-COMP:10685"/>
        <dbReference type="Rhea" id="RHEA-COMP:10686"/>
        <dbReference type="ChEBI" id="CHEBI:15378"/>
        <dbReference type="ChEBI" id="CHEBI:16389"/>
        <dbReference type="ChEBI" id="CHEBI:17976"/>
        <dbReference type="ChEBI" id="CHEBI:57692"/>
        <dbReference type="ChEBI" id="CHEBI:58307"/>
        <dbReference type="EC" id="1.5.5.1"/>
    </reaction>
</comment>
<organism evidence="21 22">
    <name type="scientific">Hydnum rufescens UP504</name>
    <dbReference type="NCBI Taxonomy" id="1448309"/>
    <lineage>
        <taxon>Eukaryota</taxon>
        <taxon>Fungi</taxon>
        <taxon>Dikarya</taxon>
        <taxon>Basidiomycota</taxon>
        <taxon>Agaricomycotina</taxon>
        <taxon>Agaricomycetes</taxon>
        <taxon>Cantharellales</taxon>
        <taxon>Hydnaceae</taxon>
        <taxon>Hydnum</taxon>
    </lineage>
</organism>
<evidence type="ECO:0000256" key="19">
    <source>
        <dbReference type="RuleBase" id="RU366068"/>
    </source>
</evidence>
<reference evidence="21" key="1">
    <citation type="journal article" date="2020" name="Nat. Commun.">
        <title>Large-scale genome sequencing of mycorrhizal fungi provides insights into the early evolution of symbiotic traits.</title>
        <authorList>
            <person name="Miyauchi S."/>
            <person name="Kiss E."/>
            <person name="Kuo A."/>
            <person name="Drula E."/>
            <person name="Kohler A."/>
            <person name="Sanchez-Garcia M."/>
            <person name="Morin E."/>
            <person name="Andreopoulos B."/>
            <person name="Barry K.W."/>
            <person name="Bonito G."/>
            <person name="Buee M."/>
            <person name="Carver A."/>
            <person name="Chen C."/>
            <person name="Cichocki N."/>
            <person name="Clum A."/>
            <person name="Culley D."/>
            <person name="Crous P.W."/>
            <person name="Fauchery L."/>
            <person name="Girlanda M."/>
            <person name="Hayes R.D."/>
            <person name="Keri Z."/>
            <person name="LaButti K."/>
            <person name="Lipzen A."/>
            <person name="Lombard V."/>
            <person name="Magnuson J."/>
            <person name="Maillard F."/>
            <person name="Murat C."/>
            <person name="Nolan M."/>
            <person name="Ohm R.A."/>
            <person name="Pangilinan J."/>
            <person name="Pereira M.F."/>
            <person name="Perotto S."/>
            <person name="Peter M."/>
            <person name="Pfister S."/>
            <person name="Riley R."/>
            <person name="Sitrit Y."/>
            <person name="Stielow J.B."/>
            <person name="Szollosi G."/>
            <person name="Zifcakova L."/>
            <person name="Stursova M."/>
            <person name="Spatafora J.W."/>
            <person name="Tedersoo L."/>
            <person name="Vaario L.M."/>
            <person name="Yamada A."/>
            <person name="Yan M."/>
            <person name="Wang P."/>
            <person name="Xu J."/>
            <person name="Bruns T."/>
            <person name="Baldrian P."/>
            <person name="Vilgalys R."/>
            <person name="Dunand C."/>
            <person name="Henrissat B."/>
            <person name="Grigoriev I.V."/>
            <person name="Hibbett D."/>
            <person name="Nagy L.G."/>
            <person name="Martin F.M."/>
        </authorList>
    </citation>
    <scope>NUCLEOTIDE SEQUENCE</scope>
    <source>
        <strain evidence="21">UP504</strain>
    </source>
</reference>
<evidence type="ECO:0000256" key="2">
    <source>
        <dbReference type="ARBA" id="ARBA00002819"/>
    </source>
</evidence>